<protein>
    <recommendedName>
        <fullName evidence="10">Alpha-1,3/1,6-mannosyltransferase ALG2</fullName>
        <ecNumber evidence="10">2.4.1.132</ecNumber>
        <ecNumber evidence="10">2.4.1.257</ecNumber>
    </recommendedName>
    <alternativeName>
        <fullName evidence="10">GDP-Man:Man(1)GlcNAc(2)-PP-Dol alpha-1,3-mannosyltransferase</fullName>
    </alternativeName>
</protein>
<dbReference type="CTD" id="85365"/>
<evidence type="ECO:0000256" key="2">
    <source>
        <dbReference type="ARBA" id="ARBA00022676"/>
    </source>
</evidence>
<dbReference type="AlphaFoldDB" id="A0AAJ7SIP7"/>
<dbReference type="InterPro" id="IPR001296">
    <property type="entry name" value="Glyco_trans_1"/>
</dbReference>
<evidence type="ECO:0000256" key="7">
    <source>
        <dbReference type="ARBA" id="ARBA00023136"/>
    </source>
</evidence>
<dbReference type="PANTHER" id="PTHR45918:SF1">
    <property type="entry name" value="ALPHA-1,3_1,6-MANNOSYLTRANSFERASE ALG2"/>
    <property type="match status" value="1"/>
</dbReference>
<dbReference type="Gene3D" id="3.40.50.2000">
    <property type="entry name" value="Glycogen Phosphorylase B"/>
    <property type="match status" value="2"/>
</dbReference>
<keyword evidence="3 10" id="KW-0808">Transferase</keyword>
<keyword evidence="4" id="KW-0812">Transmembrane</keyword>
<dbReference type="Pfam" id="PF00534">
    <property type="entry name" value="Glycos_transf_1"/>
    <property type="match status" value="1"/>
</dbReference>
<name>A0AAJ7SIP7_PETMA</name>
<evidence type="ECO:0000256" key="3">
    <source>
        <dbReference type="ARBA" id="ARBA00022679"/>
    </source>
</evidence>
<organism evidence="14 15">
    <name type="scientific">Petromyzon marinus</name>
    <name type="common">Sea lamprey</name>
    <dbReference type="NCBI Taxonomy" id="7757"/>
    <lineage>
        <taxon>Eukaryota</taxon>
        <taxon>Metazoa</taxon>
        <taxon>Chordata</taxon>
        <taxon>Craniata</taxon>
        <taxon>Vertebrata</taxon>
        <taxon>Cyclostomata</taxon>
        <taxon>Hyperoartia</taxon>
        <taxon>Petromyzontiformes</taxon>
        <taxon>Petromyzontidae</taxon>
        <taxon>Petromyzon</taxon>
    </lineage>
</organism>
<feature type="region of interest" description="Disordered" evidence="11">
    <location>
        <begin position="332"/>
        <end position="357"/>
    </location>
</feature>
<evidence type="ECO:0000256" key="4">
    <source>
        <dbReference type="ARBA" id="ARBA00022692"/>
    </source>
</evidence>
<keyword evidence="7" id="KW-0472">Membrane</keyword>
<dbReference type="Proteomes" id="UP001318040">
    <property type="component" value="Unplaced"/>
</dbReference>
<evidence type="ECO:0000256" key="5">
    <source>
        <dbReference type="ARBA" id="ARBA00022824"/>
    </source>
</evidence>
<dbReference type="GO" id="GO:0005789">
    <property type="term" value="C:endoplasmic reticulum membrane"/>
    <property type="evidence" value="ECO:0007669"/>
    <property type="project" value="UniProtKB-SubCell"/>
</dbReference>
<comment type="function">
    <text evidence="10">Mannosylates Man(2)GlcNAc(2)-dolichol diphosphate and Man(1)GlcNAc(2)-dolichol diphosphate to form Man(3)GlcNAc(2)-dolichol diphosphate.</text>
</comment>
<dbReference type="PANTHER" id="PTHR45918">
    <property type="entry name" value="ALPHA-1,3/1,6-MANNOSYLTRANSFERASE ALG2"/>
    <property type="match status" value="1"/>
</dbReference>
<sequence>MAPLRVALLHPDLGIGGAERLCVDVALSLQERGHTVHVFTAHHDHSHCFPETTDGTLKVTVAGDWLPHSVCGWGRALCAWLRMFYLAFCVVYFSGDPGGPFHVAICDQVPAAVPLFRLCTTMRVVFYCHYPDLLLSPRSAPFSLRRFYRLPLDHAEEWATGLAHRLCVNSRFTASVFRETFPSLSHRPLRVIYPSVRLSPLLDRGDGGGGGGGGGGDGGGDGGGGGGGGDGGGDGGGGGGGPQADDLASLGLPPGVFTSRRTILFLSINRYEHKKGLELALHAMAHLRPLLSPRVWPSCHLVVAGGFDPQSPENAAVLEGLRAMALALGLRRHGDSNHGDHNHGDHGDHGDSNHGDGNHGDNHVTFLKSPCEALKLSLLACCRAVLYTPPREHFGIVPLEAMAAARPVIAVDSGGPLETVA</sequence>
<comment type="pathway">
    <text evidence="1 10">Protein modification; protein glycosylation.</text>
</comment>
<keyword evidence="14" id="KW-1185">Reference proteome</keyword>
<proteinExistence type="inferred from homology"/>
<dbReference type="EC" id="2.4.1.257" evidence="10"/>
<evidence type="ECO:0000256" key="9">
    <source>
        <dbReference type="ARBA" id="ARBA00045104"/>
    </source>
</evidence>
<feature type="compositionally biased region" description="Gly residues" evidence="11">
    <location>
        <begin position="207"/>
        <end position="242"/>
    </location>
</feature>
<dbReference type="EC" id="2.4.1.132" evidence="10"/>
<feature type="domain" description="Glycosyl transferase family 1" evidence="12">
    <location>
        <begin position="362"/>
        <end position="420"/>
    </location>
</feature>
<dbReference type="RefSeq" id="XP_032800034.1">
    <property type="nucleotide sequence ID" value="XM_032944143.1"/>
</dbReference>
<dbReference type="GO" id="GO:0102704">
    <property type="term" value="F:GDP-Man:Man(2)GlcNAc(2)-PP-Dol alpha-1,6-mannosyltransferase activity"/>
    <property type="evidence" value="ECO:0007669"/>
    <property type="project" value="UniProtKB-UniRule"/>
</dbReference>
<evidence type="ECO:0000313" key="15">
    <source>
        <dbReference type="RefSeq" id="XP_032800034.1"/>
    </source>
</evidence>
<dbReference type="InterPro" id="IPR027054">
    <property type="entry name" value="ALG2"/>
</dbReference>
<gene>
    <name evidence="15" type="primary">ALG2</name>
</gene>
<comment type="subcellular location">
    <subcellularLocation>
        <location evidence="10">Endoplasmic reticulum membrane</location>
        <topology evidence="10">Single-pass membrane protein</topology>
    </subcellularLocation>
</comment>
<feature type="domain" description="Glycosyltransferase subfamily 4-like N-terminal" evidence="13">
    <location>
        <begin position="15"/>
        <end position="198"/>
    </location>
</feature>
<comment type="catalytic activity">
    <reaction evidence="9 10">
        <text>an alpha-D-Man-(1-&gt;3)-beta-D-Man-(1-&gt;4)-beta-D-GlcNAc-(1-&gt;4)-alpha-D-GlcNAc-diphospho-di-trans,poly-cis-dolichol + GDP-alpha-D-mannose = an alpha-D-Man-(1-&gt;3)-[alpha-D-Man-(1-&gt;6)]-beta-D-Man-(1-&gt;4)-beta-D-GlcNAc-(1-&gt;4)-alpha-D-GlcNAc-diphospho-di-trans,poly-cis-dolichol + GDP + H(+)</text>
        <dbReference type="Rhea" id="RHEA:29519"/>
        <dbReference type="Rhea" id="RHEA-COMP:19513"/>
        <dbReference type="Rhea" id="RHEA-COMP:19515"/>
        <dbReference type="ChEBI" id="CHEBI:15378"/>
        <dbReference type="ChEBI" id="CHEBI:57527"/>
        <dbReference type="ChEBI" id="CHEBI:58189"/>
        <dbReference type="ChEBI" id="CHEBI:132510"/>
        <dbReference type="ChEBI" id="CHEBI:132511"/>
        <dbReference type="EC" id="2.4.1.257"/>
    </reaction>
    <physiologicalReaction direction="left-to-right" evidence="9 10">
        <dbReference type="Rhea" id="RHEA:29520"/>
    </physiologicalReaction>
</comment>
<evidence type="ECO:0000256" key="6">
    <source>
        <dbReference type="ARBA" id="ARBA00022989"/>
    </source>
</evidence>
<evidence type="ECO:0000313" key="14">
    <source>
        <dbReference type="Proteomes" id="UP001318040"/>
    </source>
</evidence>
<dbReference type="Pfam" id="PF13439">
    <property type="entry name" value="Glyco_transf_4"/>
    <property type="match status" value="1"/>
</dbReference>
<evidence type="ECO:0000256" key="11">
    <source>
        <dbReference type="SAM" id="MobiDB-lite"/>
    </source>
</evidence>
<reference evidence="15" key="1">
    <citation type="submission" date="2025-08" db="UniProtKB">
        <authorList>
            <consortium name="RefSeq"/>
        </authorList>
    </citation>
    <scope>IDENTIFICATION</scope>
    <source>
        <tissue evidence="15">Sperm</tissue>
    </source>
</reference>
<dbReference type="KEGG" id="pmrn:116937018"/>
<evidence type="ECO:0000256" key="10">
    <source>
        <dbReference type="RuleBase" id="RU367136"/>
    </source>
</evidence>
<feature type="non-terminal residue" evidence="15">
    <location>
        <position position="421"/>
    </location>
</feature>
<keyword evidence="5" id="KW-0256">Endoplasmic reticulum</keyword>
<dbReference type="InterPro" id="IPR028098">
    <property type="entry name" value="Glyco_trans_4-like_N"/>
</dbReference>
<accession>A0AAJ7SIP7</accession>
<dbReference type="GO" id="GO:0004378">
    <property type="term" value="F:GDP-Man:Man(1)GlcNAc(2)-PP-Dol alpha-1,3-mannosyltransferase activity"/>
    <property type="evidence" value="ECO:0007669"/>
    <property type="project" value="UniProtKB-UniRule"/>
</dbReference>
<feature type="region of interest" description="Disordered" evidence="11">
    <location>
        <begin position="204"/>
        <end position="252"/>
    </location>
</feature>
<keyword evidence="6" id="KW-1133">Transmembrane helix</keyword>
<comment type="catalytic activity">
    <reaction evidence="8 10">
        <text>a beta-D-Man-(1-&gt;4)-beta-D-GlcNAc-(1-&gt;4)-alpha-D-GlcNAc-diphospho-di-trans,poly-cis-dolichol + GDP-alpha-D-mannose = an alpha-D-Man-(1-&gt;3)-beta-D-Man-(1-&gt;4)-beta-D-GlcNAc-(1-&gt;4)-alpha-D-GlcNAc-diphospho-di-trans,poly-cis-dolichol + GDP + H(+)</text>
        <dbReference type="Rhea" id="RHEA:29515"/>
        <dbReference type="Rhea" id="RHEA-COMP:19511"/>
        <dbReference type="Rhea" id="RHEA-COMP:19513"/>
        <dbReference type="ChEBI" id="CHEBI:15378"/>
        <dbReference type="ChEBI" id="CHEBI:57527"/>
        <dbReference type="ChEBI" id="CHEBI:58189"/>
        <dbReference type="ChEBI" id="CHEBI:58472"/>
        <dbReference type="ChEBI" id="CHEBI:132510"/>
        <dbReference type="EC" id="2.4.1.132"/>
    </reaction>
    <physiologicalReaction direction="left-to-right" evidence="8 10">
        <dbReference type="Rhea" id="RHEA:29516"/>
    </physiologicalReaction>
</comment>
<dbReference type="SUPFAM" id="SSF53756">
    <property type="entry name" value="UDP-Glycosyltransferase/glycogen phosphorylase"/>
    <property type="match status" value="1"/>
</dbReference>
<keyword evidence="2 10" id="KW-0328">Glycosyltransferase</keyword>
<evidence type="ECO:0000259" key="12">
    <source>
        <dbReference type="Pfam" id="PF00534"/>
    </source>
</evidence>
<comment type="similarity">
    <text evidence="10">Belongs to the glycosyltransferase group 1 family.</text>
</comment>
<evidence type="ECO:0000256" key="1">
    <source>
        <dbReference type="ARBA" id="ARBA00004922"/>
    </source>
</evidence>
<evidence type="ECO:0000259" key="13">
    <source>
        <dbReference type="Pfam" id="PF13439"/>
    </source>
</evidence>
<evidence type="ECO:0000256" key="8">
    <source>
        <dbReference type="ARBA" id="ARBA00045103"/>
    </source>
</evidence>